<protein>
    <submittedName>
        <fullName evidence="3">Uncharacterized protein LOC104229297</fullName>
    </submittedName>
</protein>
<proteinExistence type="predicted"/>
<sequence length="181" mass="21436">MQDVMEELIDNCQDAFVPRRLITYNILMSHEPVKGYGRKDISPRCMLKIDMQKAYNSMEWVYIEQVLRLLNFPKIFVQWIMDCITTVSYFVLINGKPSIPFEARESLRQGDPLSHFLFVLEMEYLSRSLKTLKANKQFKFHPRCAKFNWDLQMTYSYFVEVIFNPSRCCTSTSKCSQQPQV</sequence>
<dbReference type="OrthoDB" id="1733541at2759"/>
<keyword evidence="2" id="KW-1185">Reference proteome</keyword>
<evidence type="ECO:0000259" key="1">
    <source>
        <dbReference type="Pfam" id="PF00078"/>
    </source>
</evidence>
<dbReference type="STRING" id="4096.A0A1U7WSC8"/>
<evidence type="ECO:0000313" key="2">
    <source>
        <dbReference type="Proteomes" id="UP000189701"/>
    </source>
</evidence>
<organism evidence="2 3">
    <name type="scientific">Nicotiana sylvestris</name>
    <name type="common">Wood tobacco</name>
    <name type="synonym">South American tobacco</name>
    <dbReference type="NCBI Taxonomy" id="4096"/>
    <lineage>
        <taxon>Eukaryota</taxon>
        <taxon>Viridiplantae</taxon>
        <taxon>Streptophyta</taxon>
        <taxon>Embryophyta</taxon>
        <taxon>Tracheophyta</taxon>
        <taxon>Spermatophyta</taxon>
        <taxon>Magnoliopsida</taxon>
        <taxon>eudicotyledons</taxon>
        <taxon>Gunneridae</taxon>
        <taxon>Pentapetalae</taxon>
        <taxon>asterids</taxon>
        <taxon>lamiids</taxon>
        <taxon>Solanales</taxon>
        <taxon>Solanaceae</taxon>
        <taxon>Nicotianoideae</taxon>
        <taxon>Nicotianeae</taxon>
        <taxon>Nicotiana</taxon>
    </lineage>
</organism>
<dbReference type="InterPro" id="IPR000477">
    <property type="entry name" value="RT_dom"/>
</dbReference>
<accession>A0A1U7WSC8</accession>
<dbReference type="PANTHER" id="PTHR46890:SF48">
    <property type="entry name" value="RNA-DIRECTED DNA POLYMERASE"/>
    <property type="match status" value="1"/>
</dbReference>
<dbReference type="PANTHER" id="PTHR46890">
    <property type="entry name" value="NON-LTR RETROLELEMENT REVERSE TRANSCRIPTASE-LIKE PROTEIN-RELATED"/>
    <property type="match status" value="1"/>
</dbReference>
<dbReference type="eggNOG" id="KOG1075">
    <property type="taxonomic scope" value="Eukaryota"/>
</dbReference>
<dbReference type="InterPro" id="IPR052343">
    <property type="entry name" value="Retrotransposon-Effector_Assoc"/>
</dbReference>
<gene>
    <name evidence="3" type="primary">LOC104229297</name>
</gene>
<feature type="domain" description="Reverse transcriptase" evidence="1">
    <location>
        <begin position="35"/>
        <end position="131"/>
    </location>
</feature>
<reference evidence="3" key="2">
    <citation type="submission" date="2025-08" db="UniProtKB">
        <authorList>
            <consortium name="RefSeq"/>
        </authorList>
    </citation>
    <scope>IDENTIFICATION</scope>
    <source>
        <tissue evidence="3">Leaf</tissue>
    </source>
</reference>
<evidence type="ECO:0000313" key="3">
    <source>
        <dbReference type="RefSeq" id="XP_009780216.1"/>
    </source>
</evidence>
<reference evidence="2" key="1">
    <citation type="journal article" date="2013" name="Genome Biol.">
        <title>Reference genomes and transcriptomes of Nicotiana sylvestris and Nicotiana tomentosiformis.</title>
        <authorList>
            <person name="Sierro N."/>
            <person name="Battey J.N."/>
            <person name="Ouadi S."/>
            <person name="Bovet L."/>
            <person name="Goepfert S."/>
            <person name="Bakaher N."/>
            <person name="Peitsch M.C."/>
            <person name="Ivanov N.V."/>
        </authorList>
    </citation>
    <scope>NUCLEOTIDE SEQUENCE [LARGE SCALE GENOMIC DNA]</scope>
</reference>
<dbReference type="AlphaFoldDB" id="A0A1U7WSC8"/>
<dbReference type="Pfam" id="PF00078">
    <property type="entry name" value="RVT_1"/>
    <property type="match status" value="1"/>
</dbReference>
<name>A0A1U7WSC8_NICSY</name>
<dbReference type="Proteomes" id="UP000189701">
    <property type="component" value="Unplaced"/>
</dbReference>
<dbReference type="RefSeq" id="XP_009780216.1">
    <property type="nucleotide sequence ID" value="XM_009781914.1"/>
</dbReference>